<dbReference type="RefSeq" id="XP_007676548.1">
    <property type="nucleotide sequence ID" value="XM_007678358.1"/>
</dbReference>
<organism evidence="2 3">
    <name type="scientific">Baudoinia panamericana (strain UAMH 10762)</name>
    <name type="common">Angels' share fungus</name>
    <name type="synonym">Baudoinia compniacensis (strain UAMH 10762)</name>
    <dbReference type="NCBI Taxonomy" id="717646"/>
    <lineage>
        <taxon>Eukaryota</taxon>
        <taxon>Fungi</taxon>
        <taxon>Dikarya</taxon>
        <taxon>Ascomycota</taxon>
        <taxon>Pezizomycotina</taxon>
        <taxon>Dothideomycetes</taxon>
        <taxon>Dothideomycetidae</taxon>
        <taxon>Mycosphaerellales</taxon>
        <taxon>Teratosphaeriaceae</taxon>
        <taxon>Baudoinia</taxon>
    </lineage>
</organism>
<dbReference type="KEGG" id="bcom:BAUCODRAFT_131084"/>
<evidence type="ECO:0000313" key="3">
    <source>
        <dbReference type="Proteomes" id="UP000011761"/>
    </source>
</evidence>
<evidence type="ECO:0000256" key="1">
    <source>
        <dbReference type="SAM" id="MobiDB-lite"/>
    </source>
</evidence>
<gene>
    <name evidence="2" type="ORF">BAUCODRAFT_131084</name>
</gene>
<reference evidence="2 3" key="1">
    <citation type="journal article" date="2012" name="PLoS Pathog.">
        <title>Diverse lifestyles and strategies of plant pathogenesis encoded in the genomes of eighteen Dothideomycetes fungi.</title>
        <authorList>
            <person name="Ohm R.A."/>
            <person name="Feau N."/>
            <person name="Henrissat B."/>
            <person name="Schoch C.L."/>
            <person name="Horwitz B.A."/>
            <person name="Barry K.W."/>
            <person name="Condon B.J."/>
            <person name="Copeland A.C."/>
            <person name="Dhillon B."/>
            <person name="Glaser F."/>
            <person name="Hesse C.N."/>
            <person name="Kosti I."/>
            <person name="LaButti K."/>
            <person name="Lindquist E.A."/>
            <person name="Lucas S."/>
            <person name="Salamov A.A."/>
            <person name="Bradshaw R.E."/>
            <person name="Ciuffetti L."/>
            <person name="Hamelin R.C."/>
            <person name="Kema G.H.J."/>
            <person name="Lawrence C."/>
            <person name="Scott J.A."/>
            <person name="Spatafora J.W."/>
            <person name="Turgeon B.G."/>
            <person name="de Wit P.J.G.M."/>
            <person name="Zhong S."/>
            <person name="Goodwin S.B."/>
            <person name="Grigoriev I.V."/>
        </authorList>
    </citation>
    <scope>NUCLEOTIDE SEQUENCE [LARGE SCALE GENOMIC DNA]</scope>
    <source>
        <strain evidence="2 3">UAMH 10762</strain>
    </source>
</reference>
<accession>M2MIN4</accession>
<evidence type="ECO:0000313" key="2">
    <source>
        <dbReference type="EMBL" id="EMC96506.1"/>
    </source>
</evidence>
<feature type="region of interest" description="Disordered" evidence="1">
    <location>
        <begin position="359"/>
        <end position="382"/>
    </location>
</feature>
<dbReference type="HOGENOM" id="CLU_615354_0_0_1"/>
<feature type="compositionally biased region" description="Polar residues" evidence="1">
    <location>
        <begin position="261"/>
        <end position="274"/>
    </location>
</feature>
<name>M2MIN4_BAUPA</name>
<keyword evidence="3" id="KW-1185">Reference proteome</keyword>
<feature type="region of interest" description="Disordered" evidence="1">
    <location>
        <begin position="246"/>
        <end position="311"/>
    </location>
</feature>
<dbReference type="Proteomes" id="UP000011761">
    <property type="component" value="Unassembled WGS sequence"/>
</dbReference>
<feature type="compositionally biased region" description="Basic residues" evidence="1">
    <location>
        <begin position="290"/>
        <end position="304"/>
    </location>
</feature>
<dbReference type="AlphaFoldDB" id="M2MIN4"/>
<dbReference type="OrthoDB" id="3916525at2759"/>
<sequence>MSMQQPDHERFFLLRSSARKRVEDIYKGKEYTWAPIALREVDRQRYLDSPSRHTTFVQRGLYDIVIERIHGRRVRNEFELFTGEDGKEPDDLREQLEEKGFTVRFYAPPQKSKFPSWSKLWGSKDETVFARCLDTLKHAIAVREKKTDLPTKCALLADGGPRGKTDKRRKILLLILTESTFAEYFDRTEFTTNDCTYRIFGAYHNGETRCGDLDDFATYFSRDGREVEACFWDERIQIGQTELEEGRRAKKEAKKHRRRITASTEPSANASMSSEVADGDGSQAQLAAQKKTRSKKQREKKKAQRERQQLQQFADALTSQSGDEGGKHDADANAVTFHNVGTTVQYLLNKRAIRERSAVVKGSKAPDSAKSLRDSSSGNDDVQVLADAEAPRSVRVLRANTTDDINAVLHRASETGGPVMIATDEDVAEGGQLEGLGLIFPNKAQ</sequence>
<proteinExistence type="predicted"/>
<feature type="compositionally biased region" description="Basic residues" evidence="1">
    <location>
        <begin position="248"/>
        <end position="260"/>
    </location>
</feature>
<protein>
    <submittedName>
        <fullName evidence="2">Uncharacterized protein</fullName>
    </submittedName>
</protein>
<dbReference type="EMBL" id="KB445555">
    <property type="protein sequence ID" value="EMC96506.1"/>
    <property type="molecule type" value="Genomic_DNA"/>
</dbReference>
<dbReference type="GeneID" id="19108235"/>